<protein>
    <submittedName>
        <fullName evidence="2">(pine wood nematode) hypothetical protein</fullName>
    </submittedName>
</protein>
<evidence type="ECO:0000313" key="5">
    <source>
        <dbReference type="Proteomes" id="UP000659654"/>
    </source>
</evidence>
<keyword evidence="5" id="KW-1185">Reference proteome</keyword>
<evidence type="ECO:0000313" key="2">
    <source>
        <dbReference type="EMBL" id="CAD5222255.1"/>
    </source>
</evidence>
<dbReference type="Proteomes" id="UP000095284">
    <property type="component" value="Unplaced"/>
</dbReference>
<feature type="compositionally biased region" description="Basic residues" evidence="1">
    <location>
        <begin position="13"/>
        <end position="22"/>
    </location>
</feature>
<evidence type="ECO:0000256" key="1">
    <source>
        <dbReference type="SAM" id="MobiDB-lite"/>
    </source>
</evidence>
<feature type="region of interest" description="Disordered" evidence="1">
    <location>
        <begin position="1"/>
        <end position="24"/>
    </location>
</feature>
<sequence length="427" mass="49205">MVKVQQNPEEKPKKKRKKKKKTKTMDEMIGKLAASKIAKIRIRRHRKHRKSHRNISGLSKLLLRARLREKMLQNIKNDNKLTAQYRQIIRQRKTESIRQNLQLLIPLTRDLSDVKHRIVSKTRNDINVEVQNTVNLIDDVYDSVNRINVSMKNSDLDMLKPAEDGQTAKEWIAKLFLLFKSFDFKELGDKTKFLPELEDAMENRKKDDAKLEEIKTEEQRLLGQKKSLLMEIEDNEIRMIAKEQILKERMADQKKLISGLKRQIHDVQRRLGYLPSGFTSLMPTPLLTPARSRSSSLRRRSSRISVQSGQSEQKTGRSRSHSNVLQSNAASRRQSTVPQKRGSVISSRQGKGHTNQSRRSSKQIIKDVNDPKNDDEIIGDIDVTRDDQERPTDDTTSVEVVEAPPKSKESSRRSSHSSVPENDKTAA</sequence>
<reference evidence="6" key="1">
    <citation type="submission" date="2016-11" db="UniProtKB">
        <authorList>
            <consortium name="WormBaseParasite"/>
        </authorList>
    </citation>
    <scope>IDENTIFICATION</scope>
</reference>
<feature type="compositionally biased region" description="Basic and acidic residues" evidence="1">
    <location>
        <begin position="382"/>
        <end position="393"/>
    </location>
</feature>
<dbReference type="SMR" id="A0A1I7SQ46"/>
<dbReference type="EMBL" id="CAJFDI010000003">
    <property type="protein sequence ID" value="CAD5222255.1"/>
    <property type="molecule type" value="Genomic_DNA"/>
</dbReference>
<evidence type="ECO:0000313" key="4">
    <source>
        <dbReference type="Proteomes" id="UP000095284"/>
    </source>
</evidence>
<dbReference type="AlphaFoldDB" id="A0A1I7SQ46"/>
<feature type="region of interest" description="Disordered" evidence="1">
    <location>
        <begin position="278"/>
        <end position="427"/>
    </location>
</feature>
<dbReference type="Proteomes" id="UP000659654">
    <property type="component" value="Unassembled WGS sequence"/>
</dbReference>
<dbReference type="WBParaSite" id="BXY_1519100.1">
    <property type="protein sequence ID" value="BXY_1519100.1"/>
    <property type="gene ID" value="BXY_1519100"/>
</dbReference>
<feature type="compositionally biased region" description="Polar residues" evidence="1">
    <location>
        <begin position="304"/>
        <end position="313"/>
    </location>
</feature>
<name>A0A1I7SQ46_BURXY</name>
<reference evidence="3" key="2">
    <citation type="submission" date="2020-08" db="EMBL/GenBank/DDBJ databases">
        <authorList>
            <person name="Kikuchi T."/>
        </authorList>
    </citation>
    <scope>NUCLEOTIDE SEQUENCE</scope>
    <source>
        <strain evidence="2">Ka4C1</strain>
    </source>
</reference>
<dbReference type="OrthoDB" id="5876231at2759"/>
<proteinExistence type="predicted"/>
<evidence type="ECO:0000313" key="6">
    <source>
        <dbReference type="WBParaSite" id="BXY_1519100.1"/>
    </source>
</evidence>
<dbReference type="EMBL" id="CAJFCV020000003">
    <property type="protein sequence ID" value="CAG9109594.1"/>
    <property type="molecule type" value="Genomic_DNA"/>
</dbReference>
<dbReference type="Proteomes" id="UP000582659">
    <property type="component" value="Unassembled WGS sequence"/>
</dbReference>
<feature type="compositionally biased region" description="Polar residues" evidence="1">
    <location>
        <begin position="321"/>
        <end position="358"/>
    </location>
</feature>
<gene>
    <name evidence="2" type="ORF">BXYJ_LOCUS7223</name>
</gene>
<evidence type="ECO:0000313" key="3">
    <source>
        <dbReference type="EMBL" id="CAG9109594.1"/>
    </source>
</evidence>
<feature type="compositionally biased region" description="Basic and acidic residues" evidence="1">
    <location>
        <begin position="364"/>
        <end position="375"/>
    </location>
</feature>
<organism evidence="4 6">
    <name type="scientific">Bursaphelenchus xylophilus</name>
    <name type="common">Pinewood nematode worm</name>
    <name type="synonym">Aphelenchoides xylophilus</name>
    <dbReference type="NCBI Taxonomy" id="6326"/>
    <lineage>
        <taxon>Eukaryota</taxon>
        <taxon>Metazoa</taxon>
        <taxon>Ecdysozoa</taxon>
        <taxon>Nematoda</taxon>
        <taxon>Chromadorea</taxon>
        <taxon>Rhabditida</taxon>
        <taxon>Tylenchina</taxon>
        <taxon>Tylenchomorpha</taxon>
        <taxon>Aphelenchoidea</taxon>
        <taxon>Aphelenchoididae</taxon>
        <taxon>Bursaphelenchus</taxon>
    </lineage>
</organism>
<accession>A0A1I7SQ46</accession>